<dbReference type="AlphaFoldDB" id="A0A921YZC5"/>
<reference evidence="3" key="2">
    <citation type="submission" date="2020-12" db="EMBL/GenBank/DDBJ databases">
        <authorList>
            <person name="Kanost M."/>
        </authorList>
    </citation>
    <scope>NUCLEOTIDE SEQUENCE</scope>
</reference>
<keyword evidence="4" id="KW-1185">Reference proteome</keyword>
<gene>
    <name evidence="3" type="ORF">O3G_MSEX005531</name>
</gene>
<feature type="compositionally biased region" description="Basic residues" evidence="1">
    <location>
        <begin position="205"/>
        <end position="227"/>
    </location>
</feature>
<feature type="region of interest" description="Disordered" evidence="1">
    <location>
        <begin position="76"/>
        <end position="100"/>
    </location>
</feature>
<feature type="region of interest" description="Disordered" evidence="1">
    <location>
        <begin position="246"/>
        <end position="269"/>
    </location>
</feature>
<evidence type="ECO:0000313" key="3">
    <source>
        <dbReference type="EMBL" id="KAG6448467.1"/>
    </source>
</evidence>
<comment type="caution">
    <text evidence="3">The sequence shown here is derived from an EMBL/GenBank/DDBJ whole genome shotgun (WGS) entry which is preliminary data.</text>
</comment>
<evidence type="ECO:0000256" key="1">
    <source>
        <dbReference type="SAM" id="MobiDB-lite"/>
    </source>
</evidence>
<name>A0A921YZC5_MANSE</name>
<accession>A0A921YZC5</accession>
<feature type="signal peptide" evidence="2">
    <location>
        <begin position="1"/>
        <end position="18"/>
    </location>
</feature>
<dbReference type="EMBL" id="JH668358">
    <property type="protein sequence ID" value="KAG6448467.1"/>
    <property type="molecule type" value="Genomic_DNA"/>
</dbReference>
<feature type="region of interest" description="Disordered" evidence="1">
    <location>
        <begin position="186"/>
        <end position="227"/>
    </location>
</feature>
<keyword evidence="2" id="KW-0732">Signal</keyword>
<reference evidence="3" key="1">
    <citation type="journal article" date="2016" name="Insect Biochem. Mol. Biol.">
        <title>Multifaceted biological insights from a draft genome sequence of the tobacco hornworm moth, Manduca sexta.</title>
        <authorList>
            <person name="Kanost M.R."/>
            <person name="Arrese E.L."/>
            <person name="Cao X."/>
            <person name="Chen Y.R."/>
            <person name="Chellapilla S."/>
            <person name="Goldsmith M.R."/>
            <person name="Grosse-Wilde E."/>
            <person name="Heckel D.G."/>
            <person name="Herndon N."/>
            <person name="Jiang H."/>
            <person name="Papanicolaou A."/>
            <person name="Qu J."/>
            <person name="Soulages J.L."/>
            <person name="Vogel H."/>
            <person name="Walters J."/>
            <person name="Waterhouse R.M."/>
            <person name="Ahn S.J."/>
            <person name="Almeida F.C."/>
            <person name="An C."/>
            <person name="Aqrawi P."/>
            <person name="Bretschneider A."/>
            <person name="Bryant W.B."/>
            <person name="Bucks S."/>
            <person name="Chao H."/>
            <person name="Chevignon G."/>
            <person name="Christen J.M."/>
            <person name="Clarke D.F."/>
            <person name="Dittmer N.T."/>
            <person name="Ferguson L.C.F."/>
            <person name="Garavelou S."/>
            <person name="Gordon K.H.J."/>
            <person name="Gunaratna R.T."/>
            <person name="Han Y."/>
            <person name="Hauser F."/>
            <person name="He Y."/>
            <person name="Heidel-Fischer H."/>
            <person name="Hirsh A."/>
            <person name="Hu Y."/>
            <person name="Jiang H."/>
            <person name="Kalra D."/>
            <person name="Klinner C."/>
            <person name="Konig C."/>
            <person name="Kovar C."/>
            <person name="Kroll A.R."/>
            <person name="Kuwar S.S."/>
            <person name="Lee S.L."/>
            <person name="Lehman R."/>
            <person name="Li K."/>
            <person name="Li Z."/>
            <person name="Liang H."/>
            <person name="Lovelace S."/>
            <person name="Lu Z."/>
            <person name="Mansfield J.H."/>
            <person name="McCulloch K.J."/>
            <person name="Mathew T."/>
            <person name="Morton B."/>
            <person name="Muzny D.M."/>
            <person name="Neunemann D."/>
            <person name="Ongeri F."/>
            <person name="Pauchet Y."/>
            <person name="Pu L.L."/>
            <person name="Pyrousis I."/>
            <person name="Rao X.J."/>
            <person name="Redding A."/>
            <person name="Roesel C."/>
            <person name="Sanchez-Gracia A."/>
            <person name="Schaack S."/>
            <person name="Shukla A."/>
            <person name="Tetreau G."/>
            <person name="Wang Y."/>
            <person name="Xiong G.H."/>
            <person name="Traut W."/>
            <person name="Walsh T.K."/>
            <person name="Worley K.C."/>
            <person name="Wu D."/>
            <person name="Wu W."/>
            <person name="Wu Y.Q."/>
            <person name="Zhang X."/>
            <person name="Zou Z."/>
            <person name="Zucker H."/>
            <person name="Briscoe A.D."/>
            <person name="Burmester T."/>
            <person name="Clem R.J."/>
            <person name="Feyereisen R."/>
            <person name="Grimmelikhuijzen C.J.P."/>
            <person name="Hamodrakas S.J."/>
            <person name="Hansson B.S."/>
            <person name="Huguet E."/>
            <person name="Jermiin L.S."/>
            <person name="Lan Q."/>
            <person name="Lehman H.K."/>
            <person name="Lorenzen M."/>
            <person name="Merzendorfer H."/>
            <person name="Michalopoulos I."/>
            <person name="Morton D.B."/>
            <person name="Muthukrishnan S."/>
            <person name="Oakeshott J.G."/>
            <person name="Palmer W."/>
            <person name="Park Y."/>
            <person name="Passarelli A.L."/>
            <person name="Rozas J."/>
            <person name="Schwartz L.M."/>
            <person name="Smith W."/>
            <person name="Southgate A."/>
            <person name="Vilcinskas A."/>
            <person name="Vogt R."/>
            <person name="Wang P."/>
            <person name="Werren J."/>
            <person name="Yu X.Q."/>
            <person name="Zhou J.J."/>
            <person name="Brown S.J."/>
            <person name="Scherer S.E."/>
            <person name="Richards S."/>
            <person name="Blissard G.W."/>
        </authorList>
    </citation>
    <scope>NUCLEOTIDE SEQUENCE</scope>
</reference>
<proteinExistence type="predicted"/>
<feature type="compositionally biased region" description="Acidic residues" evidence="1">
    <location>
        <begin position="87"/>
        <end position="97"/>
    </location>
</feature>
<feature type="region of interest" description="Disordered" evidence="1">
    <location>
        <begin position="23"/>
        <end position="43"/>
    </location>
</feature>
<dbReference type="Proteomes" id="UP000791440">
    <property type="component" value="Unassembled WGS sequence"/>
</dbReference>
<evidence type="ECO:0000256" key="2">
    <source>
        <dbReference type="SAM" id="SignalP"/>
    </source>
</evidence>
<evidence type="ECO:0000313" key="4">
    <source>
        <dbReference type="Proteomes" id="UP000791440"/>
    </source>
</evidence>
<sequence>MASLGVVLILGCIACACAAPDSKPTLDDSATTLTSSNEENDTDTVDAVVDDIMKKITSNDIDGAEKSFKDFVEKATEAESRISDPTATDDDSDEDAEGKEIGNVFKQVLKKIAKDGKESEKKIRDILEIAAKTGQLDRGFVSDLINSTLGGVHMGISLGNNNGTSNQLCIKLGNIVMTGCRRSAVAKDTSNDPNSTPTSLERKARMARKPTIRKHSHHSYSTRNNNKKITKNVVRVFSHIIDELERSRQEQEERRRLEQEYWESTHRDY</sequence>
<protein>
    <submittedName>
        <fullName evidence="3">Uncharacterized protein</fullName>
    </submittedName>
</protein>
<feature type="chain" id="PRO_5037254153" evidence="2">
    <location>
        <begin position="19"/>
        <end position="269"/>
    </location>
</feature>
<organism evidence="3 4">
    <name type="scientific">Manduca sexta</name>
    <name type="common">Tobacco hawkmoth</name>
    <name type="synonym">Tobacco hornworm</name>
    <dbReference type="NCBI Taxonomy" id="7130"/>
    <lineage>
        <taxon>Eukaryota</taxon>
        <taxon>Metazoa</taxon>
        <taxon>Ecdysozoa</taxon>
        <taxon>Arthropoda</taxon>
        <taxon>Hexapoda</taxon>
        <taxon>Insecta</taxon>
        <taxon>Pterygota</taxon>
        <taxon>Neoptera</taxon>
        <taxon>Endopterygota</taxon>
        <taxon>Lepidoptera</taxon>
        <taxon>Glossata</taxon>
        <taxon>Ditrysia</taxon>
        <taxon>Bombycoidea</taxon>
        <taxon>Sphingidae</taxon>
        <taxon>Sphinginae</taxon>
        <taxon>Sphingini</taxon>
        <taxon>Manduca</taxon>
    </lineage>
</organism>
<feature type="compositionally biased region" description="Low complexity" evidence="1">
    <location>
        <begin position="27"/>
        <end position="36"/>
    </location>
</feature>